<dbReference type="Pfam" id="PF00561">
    <property type="entry name" value="Abhydrolase_1"/>
    <property type="match status" value="1"/>
</dbReference>
<reference evidence="3 4" key="1">
    <citation type="submission" date="2023-04" db="EMBL/GenBank/DDBJ databases">
        <title>Clostridium tannerae sp. nov., isolated from the fecal material of an alpaca.</title>
        <authorList>
            <person name="Miller S."/>
            <person name="Hendry M."/>
            <person name="King J."/>
            <person name="Sankaranarayanan K."/>
            <person name="Lawson P.A."/>
        </authorList>
    </citation>
    <scope>NUCLEOTIDE SEQUENCE [LARGE SCALE GENOMIC DNA]</scope>
    <source>
        <strain evidence="3 4">A1-XYC3</strain>
    </source>
</reference>
<name>A0ABU4JVK2_9CLOT</name>
<keyword evidence="1" id="KW-0472">Membrane</keyword>
<dbReference type="GO" id="GO:0016787">
    <property type="term" value="F:hydrolase activity"/>
    <property type="evidence" value="ECO:0007669"/>
    <property type="project" value="UniProtKB-KW"/>
</dbReference>
<dbReference type="Gene3D" id="3.40.50.1820">
    <property type="entry name" value="alpha/beta hydrolase"/>
    <property type="match status" value="1"/>
</dbReference>
<dbReference type="InterPro" id="IPR029058">
    <property type="entry name" value="AB_hydrolase_fold"/>
</dbReference>
<keyword evidence="3" id="KW-0378">Hydrolase</keyword>
<organism evidence="3 4">
    <name type="scientific">Clostridium tanneri</name>
    <dbReference type="NCBI Taxonomy" id="3037988"/>
    <lineage>
        <taxon>Bacteria</taxon>
        <taxon>Bacillati</taxon>
        <taxon>Bacillota</taxon>
        <taxon>Clostridia</taxon>
        <taxon>Eubacteriales</taxon>
        <taxon>Clostridiaceae</taxon>
        <taxon>Clostridium</taxon>
    </lineage>
</organism>
<evidence type="ECO:0000313" key="3">
    <source>
        <dbReference type="EMBL" id="MDW8802180.1"/>
    </source>
</evidence>
<feature type="domain" description="AB hydrolase-1" evidence="2">
    <location>
        <begin position="80"/>
        <end position="179"/>
    </location>
</feature>
<accession>A0ABU4JVK2</accession>
<dbReference type="PANTHER" id="PTHR43798:SF33">
    <property type="entry name" value="HYDROLASE, PUTATIVE (AFU_ORTHOLOGUE AFUA_2G14860)-RELATED"/>
    <property type="match status" value="1"/>
</dbReference>
<dbReference type="RefSeq" id="WP_318798516.1">
    <property type="nucleotide sequence ID" value="NZ_JARUJP010000016.1"/>
</dbReference>
<dbReference type="SUPFAM" id="SSF53474">
    <property type="entry name" value="alpha/beta-Hydrolases"/>
    <property type="match status" value="1"/>
</dbReference>
<gene>
    <name evidence="3" type="ORF">P8V03_13575</name>
</gene>
<comment type="caution">
    <text evidence="3">The sequence shown here is derived from an EMBL/GenBank/DDBJ whole genome shotgun (WGS) entry which is preliminary data.</text>
</comment>
<proteinExistence type="predicted"/>
<evidence type="ECO:0000259" key="2">
    <source>
        <dbReference type="Pfam" id="PF00561"/>
    </source>
</evidence>
<dbReference type="Proteomes" id="UP001281656">
    <property type="component" value="Unassembled WGS sequence"/>
</dbReference>
<keyword evidence="1" id="KW-0812">Transmembrane</keyword>
<evidence type="ECO:0000256" key="1">
    <source>
        <dbReference type="SAM" id="Phobius"/>
    </source>
</evidence>
<dbReference type="InterPro" id="IPR050266">
    <property type="entry name" value="AB_hydrolase_sf"/>
</dbReference>
<protein>
    <submittedName>
        <fullName evidence="3">Alpha/beta hydrolase</fullName>
    </submittedName>
</protein>
<keyword evidence="1" id="KW-1133">Transmembrane helix</keyword>
<dbReference type="EMBL" id="JARUJP010000016">
    <property type="protein sequence ID" value="MDW8802180.1"/>
    <property type="molecule type" value="Genomic_DNA"/>
</dbReference>
<dbReference type="InterPro" id="IPR000073">
    <property type="entry name" value="AB_hydrolase_1"/>
</dbReference>
<dbReference type="PANTHER" id="PTHR43798">
    <property type="entry name" value="MONOACYLGLYCEROL LIPASE"/>
    <property type="match status" value="1"/>
</dbReference>
<evidence type="ECO:0000313" key="4">
    <source>
        <dbReference type="Proteomes" id="UP001281656"/>
    </source>
</evidence>
<feature type="transmembrane region" description="Helical" evidence="1">
    <location>
        <begin position="23"/>
        <end position="41"/>
    </location>
</feature>
<keyword evidence="4" id="KW-1185">Reference proteome</keyword>
<sequence>MNLETKKDKRKIKLIGVKRFRKYVFRALICTIIILLIGFSYEKIGEYTDVNHYPPVGKMVDVNNHKINVYSKGEGKITVVFGSGLNTPSAYSDFYPIYNEISKYAKIVTYDRPGHGWSEVTDEPRDIDTIVKEMHTALEKSGQKPPYILVGHSYASLQAIRFAQTYKNEVSGVMLIDGVNPEYYAKNGSEISSGTVAKYKFLKSVGIARLILNHTDLYSKNFKSLPDDLEQLYFGMFLKTMFNKNIVEEGKMGKASAKLIIANGHLGSLPLRILSAPSDTEWNDSQVALKEWSEDSEQIIVNGARHAIHQSNPEVVSEQIKKLLENNK</sequence>